<dbReference type="AlphaFoldDB" id="A0A5B9PGE9"/>
<gene>
    <name evidence="1" type="ORF">MFFC18_35770</name>
</gene>
<sequence>MLCRNAVPAAVAEESSQECVVHAQRKMKQIIITEHELSGARLTIPFTALGKLGPKHHAIVVGVHRVTGQLLVAELSRKFGHRVVPMEQWFTDNSKYLALLTVAPNAGTRSNAEVAQSAIAEVAEKLADDGKPGYDLIFNNCETFAERHSQGELVKAKLSPQVRKVLRTAGVVIATGAVILGKRIR</sequence>
<reference evidence="1 2" key="1">
    <citation type="submission" date="2019-08" db="EMBL/GenBank/DDBJ databases">
        <title>Deep-cultivation of Planctomycetes and their phenomic and genomic characterization uncovers novel biology.</title>
        <authorList>
            <person name="Wiegand S."/>
            <person name="Jogler M."/>
            <person name="Boedeker C."/>
            <person name="Pinto D."/>
            <person name="Vollmers J."/>
            <person name="Rivas-Marin E."/>
            <person name="Kohn T."/>
            <person name="Peeters S.H."/>
            <person name="Heuer A."/>
            <person name="Rast P."/>
            <person name="Oberbeckmann S."/>
            <person name="Bunk B."/>
            <person name="Jeske O."/>
            <person name="Meyerdierks A."/>
            <person name="Storesund J.E."/>
            <person name="Kallscheuer N."/>
            <person name="Luecker S."/>
            <person name="Lage O.M."/>
            <person name="Pohl T."/>
            <person name="Merkel B.J."/>
            <person name="Hornburger P."/>
            <person name="Mueller R.-W."/>
            <person name="Bruemmer F."/>
            <person name="Labrenz M."/>
            <person name="Spormann A.M."/>
            <person name="Op den Camp H."/>
            <person name="Overmann J."/>
            <person name="Amann R."/>
            <person name="Jetten M.S.M."/>
            <person name="Mascher T."/>
            <person name="Medema M.H."/>
            <person name="Devos D.P."/>
            <person name="Kaster A.-K."/>
            <person name="Ovreas L."/>
            <person name="Rohde M."/>
            <person name="Galperin M.Y."/>
            <person name="Jogler C."/>
        </authorList>
    </citation>
    <scope>NUCLEOTIDE SEQUENCE [LARGE SCALE GENOMIC DNA]</scope>
    <source>
        <strain evidence="1 2">FC18</strain>
    </source>
</reference>
<proteinExistence type="predicted"/>
<protein>
    <submittedName>
        <fullName evidence="1">Uncharacterized protein</fullName>
    </submittedName>
</protein>
<accession>A0A5B9PGE9</accession>
<dbReference type="EMBL" id="CP042912">
    <property type="protein sequence ID" value="QEG23676.1"/>
    <property type="molecule type" value="Genomic_DNA"/>
</dbReference>
<keyword evidence="2" id="KW-1185">Reference proteome</keyword>
<organism evidence="1 2">
    <name type="scientific">Mariniblastus fucicola</name>
    <dbReference type="NCBI Taxonomy" id="980251"/>
    <lineage>
        <taxon>Bacteria</taxon>
        <taxon>Pseudomonadati</taxon>
        <taxon>Planctomycetota</taxon>
        <taxon>Planctomycetia</taxon>
        <taxon>Pirellulales</taxon>
        <taxon>Pirellulaceae</taxon>
        <taxon>Mariniblastus</taxon>
    </lineage>
</organism>
<evidence type="ECO:0000313" key="1">
    <source>
        <dbReference type="EMBL" id="QEG23676.1"/>
    </source>
</evidence>
<dbReference type="KEGG" id="mff:MFFC18_35770"/>
<evidence type="ECO:0000313" key="2">
    <source>
        <dbReference type="Proteomes" id="UP000322214"/>
    </source>
</evidence>
<name>A0A5B9PGE9_9BACT</name>
<dbReference type="Proteomes" id="UP000322214">
    <property type="component" value="Chromosome"/>
</dbReference>
<dbReference type="STRING" id="980251.GCA_001642875_04375"/>